<dbReference type="GO" id="GO:0006900">
    <property type="term" value="P:vesicle budding from membrane"/>
    <property type="evidence" value="ECO:0007669"/>
    <property type="project" value="TreeGrafter"/>
</dbReference>
<evidence type="ECO:0000313" key="6">
    <source>
        <dbReference type="Proteomes" id="UP001150538"/>
    </source>
</evidence>
<feature type="region of interest" description="Disordered" evidence="4">
    <location>
        <begin position="187"/>
        <end position="254"/>
    </location>
</feature>
<dbReference type="PANTHER" id="PTHR22761:SF12">
    <property type="entry name" value="CHARGED MULTIVESICULAR BODY PROTEIN 5"/>
    <property type="match status" value="1"/>
</dbReference>
<reference evidence="5" key="1">
    <citation type="submission" date="2022-07" db="EMBL/GenBank/DDBJ databases">
        <title>Phylogenomic reconstructions and comparative analyses of Kickxellomycotina fungi.</title>
        <authorList>
            <person name="Reynolds N.K."/>
            <person name="Stajich J.E."/>
            <person name="Barry K."/>
            <person name="Grigoriev I.V."/>
            <person name="Crous P."/>
            <person name="Smith M.E."/>
        </authorList>
    </citation>
    <scope>NUCLEOTIDE SEQUENCE</scope>
    <source>
        <strain evidence="5">NBRC 100468</strain>
    </source>
</reference>
<feature type="region of interest" description="Disordered" evidence="4">
    <location>
        <begin position="1"/>
        <end position="32"/>
    </location>
</feature>
<dbReference type="OrthoDB" id="3973241at2759"/>
<sequence length="254" mass="28750">MNRFFGSSKPKAPKPTLTDAISSTDKRTTEVEEKIKKLDTELTKYKTQMKGMREGPGKNLIKQRAMRVLQQKRMYESQRDQLYQQSFNMESASFATENIKNTMLTLTAMQDANKEMKRQYKNIDIDKIYDVQDEMADLLEQADEVQELMGRSYNLPDDVDEMDLEAELEALGDELDLENELGNDIAELEGGANDGKLSYLDDDDDAKNKDKEQPLPEVPASNINGPQLEMAFSSGSGGDQRQANKPTAEPAYRI</sequence>
<evidence type="ECO:0000256" key="3">
    <source>
        <dbReference type="SAM" id="Coils"/>
    </source>
</evidence>
<dbReference type="EMBL" id="JANBPU010000272">
    <property type="protein sequence ID" value="KAJ1913298.1"/>
    <property type="molecule type" value="Genomic_DNA"/>
</dbReference>
<organism evidence="5 6">
    <name type="scientific">Mycoemilia scoparia</name>
    <dbReference type="NCBI Taxonomy" id="417184"/>
    <lineage>
        <taxon>Eukaryota</taxon>
        <taxon>Fungi</taxon>
        <taxon>Fungi incertae sedis</taxon>
        <taxon>Zoopagomycota</taxon>
        <taxon>Kickxellomycotina</taxon>
        <taxon>Kickxellomycetes</taxon>
        <taxon>Kickxellales</taxon>
        <taxon>Kickxellaceae</taxon>
        <taxon>Mycoemilia</taxon>
    </lineage>
</organism>
<dbReference type="Pfam" id="PF03357">
    <property type="entry name" value="Snf7"/>
    <property type="match status" value="1"/>
</dbReference>
<comment type="caution">
    <text evidence="5">The sequence shown here is derived from an EMBL/GenBank/DDBJ whole genome shotgun (WGS) entry which is preliminary data.</text>
</comment>
<dbReference type="Gene3D" id="6.10.140.1230">
    <property type="match status" value="1"/>
</dbReference>
<dbReference type="InterPro" id="IPR005024">
    <property type="entry name" value="Snf7_fam"/>
</dbReference>
<protein>
    <submittedName>
        <fullName evidence="5">Vacuolar protein-sorting-associated protein 60</fullName>
    </submittedName>
</protein>
<comment type="similarity">
    <text evidence="1">Belongs to the SNF7 family.</text>
</comment>
<dbReference type="Proteomes" id="UP001150538">
    <property type="component" value="Unassembled WGS sequence"/>
</dbReference>
<feature type="coiled-coil region" evidence="3">
    <location>
        <begin position="106"/>
        <end position="181"/>
    </location>
</feature>
<keyword evidence="6" id="KW-1185">Reference proteome</keyword>
<dbReference type="AlphaFoldDB" id="A0A9W7ZNN5"/>
<dbReference type="GO" id="GO:0005771">
    <property type="term" value="C:multivesicular body"/>
    <property type="evidence" value="ECO:0007669"/>
    <property type="project" value="TreeGrafter"/>
</dbReference>
<gene>
    <name evidence="5" type="primary">VPS60</name>
    <name evidence="5" type="ORF">H4219_005271</name>
</gene>
<accession>A0A9W7ZNN5</accession>
<proteinExistence type="inferred from homology"/>
<keyword evidence="2 3" id="KW-0175">Coiled coil</keyword>
<evidence type="ECO:0000256" key="2">
    <source>
        <dbReference type="ARBA" id="ARBA00023054"/>
    </source>
</evidence>
<dbReference type="GO" id="GO:0032511">
    <property type="term" value="P:late endosome to vacuole transport via multivesicular body sorting pathway"/>
    <property type="evidence" value="ECO:0007669"/>
    <property type="project" value="TreeGrafter"/>
</dbReference>
<evidence type="ECO:0000256" key="1">
    <source>
        <dbReference type="ARBA" id="ARBA00006190"/>
    </source>
</evidence>
<evidence type="ECO:0000256" key="4">
    <source>
        <dbReference type="SAM" id="MobiDB-lite"/>
    </source>
</evidence>
<evidence type="ECO:0000313" key="5">
    <source>
        <dbReference type="EMBL" id="KAJ1913298.1"/>
    </source>
</evidence>
<name>A0A9W7ZNN5_9FUNG</name>
<dbReference type="PANTHER" id="PTHR22761">
    <property type="entry name" value="CHARGED MULTIVESICULAR BODY PROTEIN"/>
    <property type="match status" value="1"/>
</dbReference>